<proteinExistence type="predicted"/>
<dbReference type="EMBL" id="BPLR01009785">
    <property type="protein sequence ID" value="GIY34585.1"/>
    <property type="molecule type" value="Genomic_DNA"/>
</dbReference>
<comment type="caution">
    <text evidence="1">The sequence shown here is derived from an EMBL/GenBank/DDBJ whole genome shotgun (WGS) entry which is preliminary data.</text>
</comment>
<dbReference type="Proteomes" id="UP001054945">
    <property type="component" value="Unassembled WGS sequence"/>
</dbReference>
<gene>
    <name evidence="1" type="ORF">CEXT_165651</name>
</gene>
<accession>A0AAV4SLC8</accession>
<keyword evidence="2" id="KW-1185">Reference proteome</keyword>
<name>A0AAV4SLC8_CAEEX</name>
<evidence type="ECO:0000313" key="2">
    <source>
        <dbReference type="Proteomes" id="UP001054945"/>
    </source>
</evidence>
<organism evidence="1 2">
    <name type="scientific">Caerostris extrusa</name>
    <name type="common">Bark spider</name>
    <name type="synonym">Caerostris bankana</name>
    <dbReference type="NCBI Taxonomy" id="172846"/>
    <lineage>
        <taxon>Eukaryota</taxon>
        <taxon>Metazoa</taxon>
        <taxon>Ecdysozoa</taxon>
        <taxon>Arthropoda</taxon>
        <taxon>Chelicerata</taxon>
        <taxon>Arachnida</taxon>
        <taxon>Araneae</taxon>
        <taxon>Araneomorphae</taxon>
        <taxon>Entelegynae</taxon>
        <taxon>Araneoidea</taxon>
        <taxon>Araneidae</taxon>
        <taxon>Caerostris</taxon>
    </lineage>
</organism>
<reference evidence="1 2" key="1">
    <citation type="submission" date="2021-06" db="EMBL/GenBank/DDBJ databases">
        <title>Caerostris extrusa draft genome.</title>
        <authorList>
            <person name="Kono N."/>
            <person name="Arakawa K."/>
        </authorList>
    </citation>
    <scope>NUCLEOTIDE SEQUENCE [LARGE SCALE GENOMIC DNA]</scope>
</reference>
<dbReference type="AlphaFoldDB" id="A0AAV4SLC8"/>
<evidence type="ECO:0000313" key="1">
    <source>
        <dbReference type="EMBL" id="GIY34585.1"/>
    </source>
</evidence>
<sequence>MKKLWSAALTIKTVAEEPLKVTKAISIASLIILLKLSRILELGTNSDSKNQYCKMLLGCKQFVIRRTYGTIIFNPALEGNRNWGTVSEACAGNTMSPANGKCSQRSQPF</sequence>
<protein>
    <submittedName>
        <fullName evidence="1">Uncharacterized protein</fullName>
    </submittedName>
</protein>